<protein>
    <submittedName>
        <fullName evidence="2">Fic/DOC family</fullName>
    </submittedName>
</protein>
<feature type="domain" description="DUF6788" evidence="1">
    <location>
        <begin position="5"/>
        <end position="64"/>
    </location>
</feature>
<keyword evidence="3" id="KW-1185">Reference proteome</keyword>
<dbReference type="Proteomes" id="UP000243657">
    <property type="component" value="Unassembled WGS sequence"/>
</dbReference>
<accession>A0A261F6V8</accession>
<reference evidence="2 3" key="1">
    <citation type="journal article" date="2017" name="BMC Genomics">
        <title>Comparative genomic and phylogenomic analyses of the Bifidobacteriaceae family.</title>
        <authorList>
            <person name="Lugli G.A."/>
            <person name="Milani C."/>
            <person name="Turroni F."/>
            <person name="Duranti S."/>
            <person name="Mancabelli L."/>
            <person name="Mangifesta M."/>
            <person name="Ferrario C."/>
            <person name="Modesto M."/>
            <person name="Mattarelli P."/>
            <person name="Jiri K."/>
            <person name="van Sinderen D."/>
            <person name="Ventura M."/>
        </authorList>
    </citation>
    <scope>NUCLEOTIDE SEQUENCE [LARGE SCALE GENOMIC DNA]</scope>
    <source>
        <strain evidence="2 3">DSM 24762</strain>
    </source>
</reference>
<sequence length="169" mass="19264">MAPKYEDIEELLHARVDIHARLQLLPYNGFPEIKEPGDGRYLYTSKRVAGKLTSTYAGAYTEDLYNLLLRNAHKARSLRKELRRIEKELSQNRYTDSAPAPDILGNRDFAREFILDNDVLYSRTDYSVLSHTAQLVNEGFFAQGGRIRGVPVTIGRSSYVPKIPFEADV</sequence>
<gene>
    <name evidence="2" type="ORF">ALMA_0088</name>
</gene>
<evidence type="ECO:0000313" key="2">
    <source>
        <dbReference type="EMBL" id="OZG54763.1"/>
    </source>
</evidence>
<dbReference type="InterPro" id="IPR046738">
    <property type="entry name" value="DUF6788"/>
</dbReference>
<proteinExistence type="predicted"/>
<dbReference type="RefSeq" id="WP_211278312.1">
    <property type="nucleotide sequence ID" value="NZ_JBHLWS010000010.1"/>
</dbReference>
<evidence type="ECO:0000313" key="3">
    <source>
        <dbReference type="Proteomes" id="UP000243657"/>
    </source>
</evidence>
<name>A0A261F6V8_9BIFI</name>
<evidence type="ECO:0000259" key="1">
    <source>
        <dbReference type="Pfam" id="PF20586"/>
    </source>
</evidence>
<organism evidence="2 3">
    <name type="scientific">Alloscardovia macacae</name>
    <dbReference type="NCBI Taxonomy" id="1160091"/>
    <lineage>
        <taxon>Bacteria</taxon>
        <taxon>Bacillati</taxon>
        <taxon>Actinomycetota</taxon>
        <taxon>Actinomycetes</taxon>
        <taxon>Bifidobacteriales</taxon>
        <taxon>Bifidobacteriaceae</taxon>
        <taxon>Alloscardovia</taxon>
    </lineage>
</organism>
<comment type="caution">
    <text evidence="2">The sequence shown here is derived from an EMBL/GenBank/DDBJ whole genome shotgun (WGS) entry which is preliminary data.</text>
</comment>
<dbReference type="EMBL" id="MWWT01000001">
    <property type="protein sequence ID" value="OZG54763.1"/>
    <property type="molecule type" value="Genomic_DNA"/>
</dbReference>
<dbReference type="AlphaFoldDB" id="A0A261F6V8"/>
<dbReference type="Pfam" id="PF20586">
    <property type="entry name" value="DUF6788"/>
    <property type="match status" value="1"/>
</dbReference>